<protein>
    <submittedName>
        <fullName evidence="2">Uncharacterized protein</fullName>
    </submittedName>
</protein>
<evidence type="ECO:0000313" key="3">
    <source>
        <dbReference type="Proteomes" id="UP000315460"/>
    </source>
</evidence>
<reference evidence="2 3" key="1">
    <citation type="submission" date="2017-05" db="EMBL/GenBank/DDBJ databases">
        <authorList>
            <person name="Varghese N."/>
            <person name="Submissions S."/>
        </authorList>
    </citation>
    <scope>NUCLEOTIDE SEQUENCE [LARGE SCALE GENOMIC DNA]</scope>
    <source>
        <strain evidence="2 3">DSM 45139</strain>
    </source>
</reference>
<proteinExistence type="predicted"/>
<sequence>MSTRAFGDDQMRNYLAEALAGAGSPLTVMPQDPQSPWDVRFHDARFDSHMSIRQDRLVNLLDTRSSDSVAAGLEHRSAVGEIAMELAEYSDQITVDTYRGAEGAMYSGLLNVHLHSSDMQIDVPIDHINLDRPELIGPRAMAAIEDRLDRITGTTADSRWTQITPVGDAISAGQLSPPAWSPKSAPAAEARPTTVNPFTESYLSHRAETATETSSTEFAAGPPNGPPIVETSPEVR</sequence>
<accession>A0ABY1MZW9</accession>
<feature type="compositionally biased region" description="Low complexity" evidence="1">
    <location>
        <begin position="176"/>
        <end position="188"/>
    </location>
</feature>
<evidence type="ECO:0000313" key="2">
    <source>
        <dbReference type="EMBL" id="SMO61616.1"/>
    </source>
</evidence>
<organism evidence="2 3">
    <name type="scientific">Dietzia kunjamensis subsp. schimae</name>
    <dbReference type="NCBI Taxonomy" id="498198"/>
    <lineage>
        <taxon>Bacteria</taxon>
        <taxon>Bacillati</taxon>
        <taxon>Actinomycetota</taxon>
        <taxon>Actinomycetes</taxon>
        <taxon>Mycobacteriales</taxon>
        <taxon>Dietziaceae</taxon>
        <taxon>Dietzia</taxon>
    </lineage>
</organism>
<keyword evidence="3" id="KW-1185">Reference proteome</keyword>
<dbReference type="RefSeq" id="WP_154829652.1">
    <property type="nucleotide sequence ID" value="NZ_BAAAQH010000005.1"/>
</dbReference>
<feature type="region of interest" description="Disordered" evidence="1">
    <location>
        <begin position="171"/>
        <end position="236"/>
    </location>
</feature>
<feature type="compositionally biased region" description="Polar residues" evidence="1">
    <location>
        <begin position="193"/>
        <end position="202"/>
    </location>
</feature>
<gene>
    <name evidence="2" type="ORF">SAMN06265174_102639</name>
</gene>
<comment type="caution">
    <text evidence="2">The sequence shown here is derived from an EMBL/GenBank/DDBJ whole genome shotgun (WGS) entry which is preliminary data.</text>
</comment>
<name>A0ABY1MZW9_9ACTN</name>
<feature type="compositionally biased region" description="Low complexity" evidence="1">
    <location>
        <begin position="210"/>
        <end position="220"/>
    </location>
</feature>
<dbReference type="Proteomes" id="UP000315460">
    <property type="component" value="Unassembled WGS sequence"/>
</dbReference>
<evidence type="ECO:0000256" key="1">
    <source>
        <dbReference type="SAM" id="MobiDB-lite"/>
    </source>
</evidence>
<dbReference type="EMBL" id="FXTG01000002">
    <property type="protein sequence ID" value="SMO61616.1"/>
    <property type="molecule type" value="Genomic_DNA"/>
</dbReference>